<comment type="catalytic activity">
    <reaction evidence="2 8">
        <text>UDP-alpha-D-glucose = UDP-alpha-D-galactose</text>
        <dbReference type="Rhea" id="RHEA:22168"/>
        <dbReference type="ChEBI" id="CHEBI:58885"/>
        <dbReference type="ChEBI" id="CHEBI:66914"/>
        <dbReference type="EC" id="5.1.3.2"/>
    </reaction>
</comment>
<evidence type="ECO:0000313" key="11">
    <source>
        <dbReference type="Proteomes" id="UP000286415"/>
    </source>
</evidence>
<evidence type="ECO:0000256" key="6">
    <source>
        <dbReference type="ARBA" id="ARBA00023144"/>
    </source>
</evidence>
<dbReference type="FunCoup" id="A0A419Q6X1">
    <property type="interactions" value="290"/>
</dbReference>
<feature type="domain" description="NAD-dependent epimerase/dehydratase" evidence="9">
    <location>
        <begin position="18"/>
        <end position="277"/>
    </location>
</feature>
<dbReference type="Gene3D" id="3.40.50.720">
    <property type="entry name" value="NAD(P)-binding Rossmann-like Domain"/>
    <property type="match status" value="1"/>
</dbReference>
<evidence type="ECO:0000256" key="5">
    <source>
        <dbReference type="ARBA" id="ARBA00023027"/>
    </source>
</evidence>
<accession>A0A419Q6X1</accession>
<dbReference type="GO" id="GO:0033499">
    <property type="term" value="P:galactose catabolic process via UDP-galactose, Leloir pathway"/>
    <property type="evidence" value="ECO:0007669"/>
    <property type="project" value="TreeGrafter"/>
</dbReference>
<dbReference type="STRING" id="79923.A0A419Q6X1"/>
<comment type="similarity">
    <text evidence="8">Belongs to the NAD(P)-dependent epimerase/dehydratase family.</text>
</comment>
<reference evidence="10 11" key="2">
    <citation type="journal article" date="2021" name="Genomics">
        <title>High-quality reference genome for Clonorchis sinensis.</title>
        <authorList>
            <person name="Young N.D."/>
            <person name="Stroehlein A.J."/>
            <person name="Kinkar L."/>
            <person name="Wang T."/>
            <person name="Sohn W.M."/>
            <person name="Chang B.C.H."/>
            <person name="Kaur P."/>
            <person name="Weisz D."/>
            <person name="Dudchenko O."/>
            <person name="Aiden E.L."/>
            <person name="Korhonen P.K."/>
            <person name="Gasser R.B."/>
        </authorList>
    </citation>
    <scope>NUCLEOTIDE SEQUENCE [LARGE SCALE GENOMIC DNA]</scope>
    <source>
        <strain evidence="10">Cs-k2</strain>
    </source>
</reference>
<dbReference type="InterPro" id="IPR036291">
    <property type="entry name" value="NAD(P)-bd_dom_sf"/>
</dbReference>
<comment type="subunit">
    <text evidence="8">Homodimer.</text>
</comment>
<evidence type="ECO:0000256" key="8">
    <source>
        <dbReference type="RuleBase" id="RU366046"/>
    </source>
</evidence>
<comment type="catalytic activity">
    <reaction evidence="1">
        <text>UDP-N-acetyl-alpha-D-glucosamine = UDP-N-acetyl-alpha-D-galactosamine</text>
        <dbReference type="Rhea" id="RHEA:20517"/>
        <dbReference type="ChEBI" id="CHEBI:57705"/>
        <dbReference type="ChEBI" id="CHEBI:67138"/>
        <dbReference type="EC" id="5.1.3.7"/>
    </reaction>
</comment>
<evidence type="ECO:0000256" key="1">
    <source>
        <dbReference type="ARBA" id="ARBA00000014"/>
    </source>
</evidence>
<dbReference type="PANTHER" id="PTHR43725:SF47">
    <property type="entry name" value="UDP-GLUCOSE 4-EPIMERASE"/>
    <property type="match status" value="1"/>
</dbReference>
<evidence type="ECO:0000256" key="3">
    <source>
        <dbReference type="ARBA" id="ARBA00001911"/>
    </source>
</evidence>
<dbReference type="PANTHER" id="PTHR43725">
    <property type="entry name" value="UDP-GLUCOSE 4-EPIMERASE"/>
    <property type="match status" value="1"/>
</dbReference>
<proteinExistence type="inferred from homology"/>
<evidence type="ECO:0000256" key="7">
    <source>
        <dbReference type="ARBA" id="ARBA00023235"/>
    </source>
</evidence>
<dbReference type="UniPathway" id="UPA00214"/>
<comment type="pathway">
    <text evidence="4 8">Carbohydrate metabolism; galactose metabolism.</text>
</comment>
<evidence type="ECO:0000313" key="10">
    <source>
        <dbReference type="EMBL" id="KAG5446118.1"/>
    </source>
</evidence>
<dbReference type="EMBL" id="NIRI02000056">
    <property type="protein sequence ID" value="KAG5446118.1"/>
    <property type="molecule type" value="Genomic_DNA"/>
</dbReference>
<keyword evidence="6" id="KW-0299">Galactose metabolism</keyword>
<keyword evidence="11" id="KW-1185">Reference proteome</keyword>
<dbReference type="GO" id="GO:0003974">
    <property type="term" value="F:UDP-N-acetylglucosamine 4-epimerase activity"/>
    <property type="evidence" value="ECO:0007669"/>
    <property type="project" value="UniProtKB-EC"/>
</dbReference>
<evidence type="ECO:0000256" key="2">
    <source>
        <dbReference type="ARBA" id="ARBA00000083"/>
    </source>
</evidence>
<dbReference type="Gene3D" id="3.90.25.10">
    <property type="entry name" value="UDP-galactose 4-epimerase, domain 1"/>
    <property type="match status" value="1"/>
</dbReference>
<dbReference type="Pfam" id="PF01370">
    <property type="entry name" value="Epimerase"/>
    <property type="match status" value="1"/>
</dbReference>
<comment type="caution">
    <text evidence="10">The sequence shown here is derived from an EMBL/GenBank/DDBJ whole genome shotgun (WGS) entry which is preliminary data.</text>
</comment>
<dbReference type="InterPro" id="IPR005886">
    <property type="entry name" value="UDP_G4E"/>
</dbReference>
<keyword evidence="5 8" id="KW-0520">NAD</keyword>
<evidence type="ECO:0000256" key="4">
    <source>
        <dbReference type="ARBA" id="ARBA00004947"/>
    </source>
</evidence>
<dbReference type="InterPro" id="IPR001509">
    <property type="entry name" value="Epimerase_deHydtase"/>
</dbReference>
<dbReference type="CDD" id="cd05247">
    <property type="entry name" value="UDP_G4E_1_SDR_e"/>
    <property type="match status" value="1"/>
</dbReference>
<keyword evidence="8" id="KW-0119">Carbohydrate metabolism</keyword>
<protein>
    <recommendedName>
        <fullName evidence="8">UDP-glucose 4-epimerase</fullName>
        <ecNumber evidence="8">5.1.3.2</ecNumber>
    </recommendedName>
</protein>
<dbReference type="GO" id="GO:0003978">
    <property type="term" value="F:UDP-glucose 4-epimerase activity"/>
    <property type="evidence" value="ECO:0007669"/>
    <property type="project" value="UniProtKB-UniRule"/>
</dbReference>
<name>A0A419Q6X1_CLOSI</name>
<gene>
    <name evidence="10" type="ORF">CSKR_111654</name>
</gene>
<dbReference type="OrthoDB" id="9402762at2759"/>
<dbReference type="AlphaFoldDB" id="A0A419Q6X1"/>
<evidence type="ECO:0000259" key="9">
    <source>
        <dbReference type="Pfam" id="PF01370"/>
    </source>
</evidence>
<organism evidence="10 11">
    <name type="scientific">Clonorchis sinensis</name>
    <name type="common">Chinese liver fluke</name>
    <dbReference type="NCBI Taxonomy" id="79923"/>
    <lineage>
        <taxon>Eukaryota</taxon>
        <taxon>Metazoa</taxon>
        <taxon>Spiralia</taxon>
        <taxon>Lophotrochozoa</taxon>
        <taxon>Platyhelminthes</taxon>
        <taxon>Trematoda</taxon>
        <taxon>Digenea</taxon>
        <taxon>Opisthorchiida</taxon>
        <taxon>Opisthorchiata</taxon>
        <taxon>Opisthorchiidae</taxon>
        <taxon>Clonorchis</taxon>
    </lineage>
</organism>
<comment type="cofactor">
    <cofactor evidence="3 8">
        <name>NAD(+)</name>
        <dbReference type="ChEBI" id="CHEBI:57540"/>
    </cofactor>
</comment>
<dbReference type="Proteomes" id="UP000286415">
    <property type="component" value="Unassembled WGS sequence"/>
</dbReference>
<reference evidence="10 11" key="1">
    <citation type="journal article" date="2018" name="Biotechnol. Adv.">
        <title>Improved genomic resources and new bioinformatic workflow for the carcinogenic parasite Clonorchis sinensis: Biotechnological implications.</title>
        <authorList>
            <person name="Wang D."/>
            <person name="Korhonen P.K."/>
            <person name="Gasser R.B."/>
            <person name="Young N.D."/>
        </authorList>
    </citation>
    <scope>NUCLEOTIDE SEQUENCE [LARGE SCALE GENOMIC DNA]</scope>
    <source>
        <strain evidence="10">Cs-k2</strain>
    </source>
</reference>
<dbReference type="GO" id="GO:0005829">
    <property type="term" value="C:cytosol"/>
    <property type="evidence" value="ECO:0007669"/>
    <property type="project" value="TreeGrafter"/>
</dbReference>
<dbReference type="InParanoid" id="A0A419Q6X1"/>
<dbReference type="SUPFAM" id="SSF51735">
    <property type="entry name" value="NAD(P)-binding Rossmann-fold domains"/>
    <property type="match status" value="1"/>
</dbReference>
<keyword evidence="7 8" id="KW-0413">Isomerase</keyword>
<dbReference type="EC" id="5.1.3.2" evidence="8"/>
<sequence length="356" mass="39661">MKNEPYQFFMSGDRKPIALVTGAAGYVGSHTIVELVAVGYEVVALDNLVNSQSEAMHRVEKICGQKIPFEIVDLVDLKALEDFFDKYKIDYVIHFAALKSVGDSVKQPLQYYENNIVGLLNLLKVMTARNIKNLVFSSSCTVYGEPQSLPLKEDHPIGDCVNPYGATKYFAEIILKDLHRSDPSWNIVSLRYFNPIGAHESGDIGEDPIGVPSNLMPYVSQVAIGQRPHVNVFGSDYKTADGTGVRDYIHITDLARAHVMSLAKLDEQCGHKAYNLGTGTGYSVLQLIKAMEKACGKAIPYKMCSRREGDTSTVYADPSLAEKELKWKTKYGLDKMCEDQWRWQTKNPNGFGTQKS</sequence>
<dbReference type="NCBIfam" id="TIGR01179">
    <property type="entry name" value="galE"/>
    <property type="match status" value="1"/>
</dbReference>
<dbReference type="NCBIfam" id="NF007956">
    <property type="entry name" value="PRK10675.1"/>
    <property type="match status" value="1"/>
</dbReference>